<comment type="caution">
    <text evidence="2">The sequence shown here is derived from an EMBL/GenBank/DDBJ whole genome shotgun (WGS) entry which is preliminary data.</text>
</comment>
<evidence type="ECO:0000313" key="3">
    <source>
        <dbReference type="Proteomes" id="UP001633002"/>
    </source>
</evidence>
<accession>A0ABD3GLI1</accession>
<feature type="compositionally biased region" description="Polar residues" evidence="1">
    <location>
        <begin position="153"/>
        <end position="165"/>
    </location>
</feature>
<reference evidence="2 3" key="1">
    <citation type="submission" date="2024-09" db="EMBL/GenBank/DDBJ databases">
        <title>Chromosome-scale assembly of Riccia sorocarpa.</title>
        <authorList>
            <person name="Paukszto L."/>
        </authorList>
    </citation>
    <scope>NUCLEOTIDE SEQUENCE [LARGE SCALE GENOMIC DNA]</scope>
    <source>
        <strain evidence="2">LP-2024</strain>
        <tissue evidence="2">Aerial parts of the thallus</tissue>
    </source>
</reference>
<dbReference type="AlphaFoldDB" id="A0ABD3GLI1"/>
<dbReference type="EMBL" id="JBJQOH010000007">
    <property type="protein sequence ID" value="KAL3679808.1"/>
    <property type="molecule type" value="Genomic_DNA"/>
</dbReference>
<sequence length="247" mass="26914">MSVWKERDSRKPYYELAEALGPDENIVSNWHGVPIAAAPIVISLPPEVTDNLFADTYNDKLVLSFQGKLNELEAREWLQTTPVQRDSGHENIVGRGIQNTHGRSIPPSEVPAPRYIPPGRSVTTAARGEPRITFTTAGILPLPTQGAPLTGGKQASQHNGSTSQLKPKPHIYKTYAALKPARPSIAGGFISPARAIEKPSPRNTGRERYERTRPQHDGTTASSSARPPNHRGPARDGNGNRSTRDSQ</sequence>
<proteinExistence type="predicted"/>
<evidence type="ECO:0000313" key="2">
    <source>
        <dbReference type="EMBL" id="KAL3679808.1"/>
    </source>
</evidence>
<feature type="compositionally biased region" description="Basic and acidic residues" evidence="1">
    <location>
        <begin position="195"/>
        <end position="216"/>
    </location>
</feature>
<keyword evidence="3" id="KW-1185">Reference proteome</keyword>
<feature type="region of interest" description="Disordered" evidence="1">
    <location>
        <begin position="140"/>
        <end position="168"/>
    </location>
</feature>
<name>A0ABD3GLI1_9MARC</name>
<gene>
    <name evidence="2" type="ORF">R1sor_022764</name>
</gene>
<feature type="compositionally biased region" description="Polar residues" evidence="1">
    <location>
        <begin position="217"/>
        <end position="226"/>
    </location>
</feature>
<feature type="region of interest" description="Disordered" evidence="1">
    <location>
        <begin position="96"/>
        <end position="123"/>
    </location>
</feature>
<protein>
    <submittedName>
        <fullName evidence="2">Uncharacterized protein</fullName>
    </submittedName>
</protein>
<feature type="region of interest" description="Disordered" evidence="1">
    <location>
        <begin position="189"/>
        <end position="247"/>
    </location>
</feature>
<evidence type="ECO:0000256" key="1">
    <source>
        <dbReference type="SAM" id="MobiDB-lite"/>
    </source>
</evidence>
<dbReference type="Proteomes" id="UP001633002">
    <property type="component" value="Unassembled WGS sequence"/>
</dbReference>
<organism evidence="2 3">
    <name type="scientific">Riccia sorocarpa</name>
    <dbReference type="NCBI Taxonomy" id="122646"/>
    <lineage>
        <taxon>Eukaryota</taxon>
        <taxon>Viridiplantae</taxon>
        <taxon>Streptophyta</taxon>
        <taxon>Embryophyta</taxon>
        <taxon>Marchantiophyta</taxon>
        <taxon>Marchantiopsida</taxon>
        <taxon>Marchantiidae</taxon>
        <taxon>Marchantiales</taxon>
        <taxon>Ricciaceae</taxon>
        <taxon>Riccia</taxon>
    </lineage>
</organism>